<sequence length="42" mass="4294">MTTTFEPGGTVTGTLDITGDSGPCRPLGTRTGFTATFTGTRL</sequence>
<name>A0ABW2TR67_9PSEU</name>
<keyword evidence="3" id="KW-1185">Reference proteome</keyword>
<organism evidence="2 3">
    <name type="scientific">Actinokineospora soli</name>
    <dbReference type="NCBI Taxonomy" id="1048753"/>
    <lineage>
        <taxon>Bacteria</taxon>
        <taxon>Bacillati</taxon>
        <taxon>Actinomycetota</taxon>
        <taxon>Actinomycetes</taxon>
        <taxon>Pseudonocardiales</taxon>
        <taxon>Pseudonocardiaceae</taxon>
        <taxon>Actinokineospora</taxon>
    </lineage>
</organism>
<reference evidence="3" key="1">
    <citation type="journal article" date="2019" name="Int. J. Syst. Evol. Microbiol.">
        <title>The Global Catalogue of Microorganisms (GCM) 10K type strain sequencing project: providing services to taxonomists for standard genome sequencing and annotation.</title>
        <authorList>
            <consortium name="The Broad Institute Genomics Platform"/>
            <consortium name="The Broad Institute Genome Sequencing Center for Infectious Disease"/>
            <person name="Wu L."/>
            <person name="Ma J."/>
        </authorList>
    </citation>
    <scope>NUCLEOTIDE SEQUENCE [LARGE SCALE GENOMIC DNA]</scope>
    <source>
        <strain evidence="3">JCM 17695</strain>
    </source>
</reference>
<dbReference type="Proteomes" id="UP001596512">
    <property type="component" value="Unassembled WGS sequence"/>
</dbReference>
<evidence type="ECO:0000256" key="1">
    <source>
        <dbReference type="SAM" id="MobiDB-lite"/>
    </source>
</evidence>
<evidence type="ECO:0000313" key="2">
    <source>
        <dbReference type="EMBL" id="MFC7615268.1"/>
    </source>
</evidence>
<protein>
    <submittedName>
        <fullName evidence="2">Uncharacterized protein</fullName>
    </submittedName>
</protein>
<feature type="region of interest" description="Disordered" evidence="1">
    <location>
        <begin position="1"/>
        <end position="27"/>
    </location>
</feature>
<proteinExistence type="predicted"/>
<dbReference type="EMBL" id="JBHTEY010000004">
    <property type="protein sequence ID" value="MFC7615268.1"/>
    <property type="molecule type" value="Genomic_DNA"/>
</dbReference>
<evidence type="ECO:0000313" key="3">
    <source>
        <dbReference type="Proteomes" id="UP001596512"/>
    </source>
</evidence>
<comment type="caution">
    <text evidence="2">The sequence shown here is derived from an EMBL/GenBank/DDBJ whole genome shotgun (WGS) entry which is preliminary data.</text>
</comment>
<gene>
    <name evidence="2" type="ORF">ACFQV2_18905</name>
</gene>
<accession>A0ABW2TR67</accession>